<evidence type="ECO:0000313" key="3">
    <source>
        <dbReference type="Proteomes" id="UP000282957"/>
    </source>
</evidence>
<feature type="transmembrane region" description="Helical" evidence="1">
    <location>
        <begin position="61"/>
        <end position="78"/>
    </location>
</feature>
<feature type="transmembrane region" description="Helical" evidence="1">
    <location>
        <begin position="99"/>
        <end position="119"/>
    </location>
</feature>
<keyword evidence="1" id="KW-0472">Membrane</keyword>
<name>A0A437MEZ5_9PROT</name>
<sequence length="163" mass="17340">MTFERADTWLLDRVFQPIATGLAGWASPLKIGRECLVAALGLSLTADFLVVSQGAFTTMRLAASLLQLVAIWYMASRASQVDQRLKEGAMNPLRADWVLFRYIDLVVVPLSALGLPNAIADKGAALALLNFIEAIAVMAGVYLASCQKTPPPLPLARAVGAGA</sequence>
<gene>
    <name evidence="2" type="ORF">EOD42_13865</name>
</gene>
<protein>
    <submittedName>
        <fullName evidence="2">Uncharacterized protein</fullName>
    </submittedName>
</protein>
<dbReference type="AlphaFoldDB" id="A0A437MEZ5"/>
<reference evidence="2 3" key="1">
    <citation type="submission" date="2019-01" db="EMBL/GenBank/DDBJ databases">
        <authorList>
            <person name="Chen W.-M."/>
        </authorList>
    </citation>
    <scope>NUCLEOTIDE SEQUENCE [LARGE SCALE GENOMIC DNA]</scope>
    <source>
        <strain evidence="2 3">CCP-6</strain>
    </source>
</reference>
<dbReference type="Proteomes" id="UP000282957">
    <property type="component" value="Unassembled WGS sequence"/>
</dbReference>
<organism evidence="2 3">
    <name type="scientific">Rhodovarius crocodyli</name>
    <dbReference type="NCBI Taxonomy" id="1979269"/>
    <lineage>
        <taxon>Bacteria</taxon>
        <taxon>Pseudomonadati</taxon>
        <taxon>Pseudomonadota</taxon>
        <taxon>Alphaproteobacteria</taxon>
        <taxon>Acetobacterales</taxon>
        <taxon>Roseomonadaceae</taxon>
        <taxon>Rhodovarius</taxon>
    </lineage>
</organism>
<dbReference type="RefSeq" id="WP_127788132.1">
    <property type="nucleotide sequence ID" value="NZ_SACL01000004.1"/>
</dbReference>
<feature type="transmembrane region" description="Helical" evidence="1">
    <location>
        <begin position="125"/>
        <end position="144"/>
    </location>
</feature>
<proteinExistence type="predicted"/>
<keyword evidence="1" id="KW-0812">Transmembrane</keyword>
<keyword evidence="3" id="KW-1185">Reference proteome</keyword>
<evidence type="ECO:0000256" key="1">
    <source>
        <dbReference type="SAM" id="Phobius"/>
    </source>
</evidence>
<keyword evidence="1" id="KW-1133">Transmembrane helix</keyword>
<accession>A0A437MEZ5</accession>
<evidence type="ECO:0000313" key="2">
    <source>
        <dbReference type="EMBL" id="RVT96199.1"/>
    </source>
</evidence>
<comment type="caution">
    <text evidence="2">The sequence shown here is derived from an EMBL/GenBank/DDBJ whole genome shotgun (WGS) entry which is preliminary data.</text>
</comment>
<dbReference type="EMBL" id="SACL01000004">
    <property type="protein sequence ID" value="RVT96199.1"/>
    <property type="molecule type" value="Genomic_DNA"/>
</dbReference>
<dbReference type="OrthoDB" id="7278229at2"/>